<sequence>MTKHVVEERYSRQIPIMGSEGIERLKGSTVFVGRCGGVGGTVVNYLMRSGVGKLICAHGGNITPEYLNRMQFEVPLDL</sequence>
<organism evidence="2 3">
    <name type="scientific">Yoonia ponticola</name>
    <dbReference type="NCBI Taxonomy" id="1524255"/>
    <lineage>
        <taxon>Bacteria</taxon>
        <taxon>Pseudomonadati</taxon>
        <taxon>Pseudomonadota</taxon>
        <taxon>Alphaproteobacteria</taxon>
        <taxon>Rhodobacterales</taxon>
        <taxon>Paracoccaceae</taxon>
        <taxon>Yoonia</taxon>
    </lineage>
</organism>
<keyword evidence="3" id="KW-1185">Reference proteome</keyword>
<feature type="domain" description="THIF-type NAD/FAD binding fold" evidence="1">
    <location>
        <begin position="10"/>
        <end position="69"/>
    </location>
</feature>
<dbReference type="AlphaFoldDB" id="A0A7W9BJU8"/>
<dbReference type="Pfam" id="PF00899">
    <property type="entry name" value="ThiF"/>
    <property type="match status" value="1"/>
</dbReference>
<dbReference type="InterPro" id="IPR035985">
    <property type="entry name" value="Ubiquitin-activating_enz"/>
</dbReference>
<dbReference type="Proteomes" id="UP000535415">
    <property type="component" value="Unassembled WGS sequence"/>
</dbReference>
<evidence type="ECO:0000313" key="2">
    <source>
        <dbReference type="EMBL" id="MBB5721409.1"/>
    </source>
</evidence>
<dbReference type="PANTHER" id="PTHR43267">
    <property type="entry name" value="TRNA THREONYLCARBAMOYLADENOSINE DEHYDRATASE"/>
    <property type="match status" value="1"/>
</dbReference>
<accession>A0A7W9BJU8</accession>
<reference evidence="2 3" key="1">
    <citation type="submission" date="2020-08" db="EMBL/GenBank/DDBJ databases">
        <title>Genomic Encyclopedia of Type Strains, Phase IV (KMG-IV): sequencing the most valuable type-strain genomes for metagenomic binning, comparative biology and taxonomic classification.</title>
        <authorList>
            <person name="Goeker M."/>
        </authorList>
    </citation>
    <scope>NUCLEOTIDE SEQUENCE [LARGE SCALE GENOMIC DNA]</scope>
    <source>
        <strain evidence="2 3">DSM 101064</strain>
    </source>
</reference>
<dbReference type="PANTHER" id="PTHR43267:SF1">
    <property type="entry name" value="TRNA THREONYLCARBAMOYLADENOSINE DEHYDRATASE"/>
    <property type="match status" value="1"/>
</dbReference>
<dbReference type="Gene3D" id="3.40.50.720">
    <property type="entry name" value="NAD(P)-binding Rossmann-like Domain"/>
    <property type="match status" value="1"/>
</dbReference>
<dbReference type="RefSeq" id="WP_183526569.1">
    <property type="nucleotide sequence ID" value="NZ_JACIJM010000003.1"/>
</dbReference>
<dbReference type="GO" id="GO:0061503">
    <property type="term" value="F:tRNA threonylcarbamoyladenosine dehydratase"/>
    <property type="evidence" value="ECO:0007669"/>
    <property type="project" value="TreeGrafter"/>
</dbReference>
<dbReference type="GO" id="GO:0061504">
    <property type="term" value="P:cyclic threonylcarbamoyladenosine biosynthetic process"/>
    <property type="evidence" value="ECO:0007669"/>
    <property type="project" value="TreeGrafter"/>
</dbReference>
<dbReference type="InterPro" id="IPR045886">
    <property type="entry name" value="ThiF/MoeB/HesA"/>
</dbReference>
<evidence type="ECO:0000259" key="1">
    <source>
        <dbReference type="Pfam" id="PF00899"/>
    </source>
</evidence>
<evidence type="ECO:0000313" key="3">
    <source>
        <dbReference type="Proteomes" id="UP000535415"/>
    </source>
</evidence>
<comment type="caution">
    <text evidence="2">The sequence shown here is derived from an EMBL/GenBank/DDBJ whole genome shotgun (WGS) entry which is preliminary data.</text>
</comment>
<dbReference type="GO" id="GO:0008641">
    <property type="term" value="F:ubiquitin-like modifier activating enzyme activity"/>
    <property type="evidence" value="ECO:0007669"/>
    <property type="project" value="InterPro"/>
</dbReference>
<dbReference type="InterPro" id="IPR000594">
    <property type="entry name" value="ThiF_NAD_FAD-bd"/>
</dbReference>
<protein>
    <submittedName>
        <fullName evidence="2">tRNA A37 threonylcarbamoyladenosine dehydratase</fullName>
    </submittedName>
</protein>
<gene>
    <name evidence="2" type="ORF">FHS72_001021</name>
</gene>
<dbReference type="EMBL" id="JACIJM010000003">
    <property type="protein sequence ID" value="MBB5721409.1"/>
    <property type="molecule type" value="Genomic_DNA"/>
</dbReference>
<name>A0A7W9BJU8_9RHOB</name>
<proteinExistence type="predicted"/>
<dbReference type="SUPFAM" id="SSF69572">
    <property type="entry name" value="Activating enzymes of the ubiquitin-like proteins"/>
    <property type="match status" value="1"/>
</dbReference>